<dbReference type="AlphaFoldDB" id="A0AA36J932"/>
<protein>
    <submittedName>
        <fullName evidence="1">Uncharacterized protein</fullName>
    </submittedName>
</protein>
<accession>A0AA36J932</accession>
<dbReference type="Proteomes" id="UP001178507">
    <property type="component" value="Unassembled WGS sequence"/>
</dbReference>
<evidence type="ECO:0000313" key="2">
    <source>
        <dbReference type="Proteomes" id="UP001178507"/>
    </source>
</evidence>
<gene>
    <name evidence="1" type="ORF">EVOR1521_LOCUS24912</name>
</gene>
<organism evidence="1 2">
    <name type="scientific">Effrenium voratum</name>
    <dbReference type="NCBI Taxonomy" id="2562239"/>
    <lineage>
        <taxon>Eukaryota</taxon>
        <taxon>Sar</taxon>
        <taxon>Alveolata</taxon>
        <taxon>Dinophyceae</taxon>
        <taxon>Suessiales</taxon>
        <taxon>Symbiodiniaceae</taxon>
        <taxon>Effrenium</taxon>
    </lineage>
</organism>
<proteinExistence type="predicted"/>
<sequence>MRWLWLVSVSARPIDDVGTWLQYGEAICWIASGYESCCAPELGPEGNKDCWVMPPLSYSTCCLERWRVCDADITESHVSEDVSVFRHQFIFACSSLQRLLNSFHAVVVQNSWLQASGCREAQHQDCNREHEQLGAALQTLDARIREVMAVKHGLPGEQADEGSRVLASWPASSFVHLLSARTGGNDLFGMEQVSLLHLRIGQFRDEMLRLLHAESTALDACGEICETGAELAGKPHPPRKHYSCNALLSGMVAVQDKAPQVPPSSIPPSMLAGFTMNGRVPVLSHSAIRHALGFGSGTLPKREPGGSEWQWSEAAIIGLMARARNYTLAPGPNSLQRVRALTEILSDLPSLVHMQRWLVWGDSKHFEWWSPWLESLLLSLGASFVSSLVPVPERYKSTHPQLRAVTLQQAMSDAPFHGVLLMGVSSAGTGRHGDELNPYADLQQAAAAWCLLRAGGTLIAPPMAEADLLRWNVGRVYGPLRWPHLVANFQLLFVRTGVAAVLQKPP</sequence>
<reference evidence="1" key="1">
    <citation type="submission" date="2023-08" db="EMBL/GenBank/DDBJ databases">
        <authorList>
            <person name="Chen Y."/>
            <person name="Shah S."/>
            <person name="Dougan E. K."/>
            <person name="Thang M."/>
            <person name="Chan C."/>
        </authorList>
    </citation>
    <scope>NUCLEOTIDE SEQUENCE</scope>
</reference>
<comment type="caution">
    <text evidence="1">The sequence shown here is derived from an EMBL/GenBank/DDBJ whole genome shotgun (WGS) entry which is preliminary data.</text>
</comment>
<name>A0AA36J932_9DINO</name>
<dbReference type="Pfam" id="PF03269">
    <property type="entry name" value="DUF268"/>
    <property type="match status" value="1"/>
</dbReference>
<dbReference type="EMBL" id="CAUJNA010003432">
    <property type="protein sequence ID" value="CAJ1401867.1"/>
    <property type="molecule type" value="Genomic_DNA"/>
</dbReference>
<keyword evidence="2" id="KW-1185">Reference proteome</keyword>
<dbReference type="InterPro" id="IPR004951">
    <property type="entry name" value="DUF268_CAE_spp"/>
</dbReference>
<evidence type="ECO:0000313" key="1">
    <source>
        <dbReference type="EMBL" id="CAJ1401867.1"/>
    </source>
</evidence>